<protein>
    <submittedName>
        <fullName evidence="1">Uncharacterized protein</fullName>
    </submittedName>
</protein>
<accession>A0A5J6VIZ1</accession>
<reference evidence="1" key="1">
    <citation type="journal article" date="2019" name="Philos. Trans. R. Soc. Lond., B, Biol. Sci.">
        <title>Targeted metagenomic recovery of four divergent viruses reveals shared and distinctive characteristics of giant viruses of marine eukaryotes.</title>
        <authorList>
            <person name="Needham D.M."/>
            <person name="Poirier C."/>
            <person name="Hehenberger E."/>
            <person name="Jimenez V."/>
            <person name="Swalwell J.E."/>
            <person name="Santoro A.E."/>
            <person name="Worden A.Z."/>
        </authorList>
    </citation>
    <scope>NUCLEOTIDE SEQUENCE</scope>
    <source>
        <strain evidence="1">OPacV-662</strain>
    </source>
</reference>
<dbReference type="EMBL" id="MN448280">
    <property type="protein sequence ID" value="QFG74135.1"/>
    <property type="molecule type" value="Genomic_DNA"/>
</dbReference>
<proteinExistence type="predicted"/>
<evidence type="ECO:0000313" key="1">
    <source>
        <dbReference type="EMBL" id="QFG74135.1"/>
    </source>
</evidence>
<organism evidence="1">
    <name type="scientific">Megaviridae environmental sample</name>
    <dbReference type="NCBI Taxonomy" id="1737588"/>
    <lineage>
        <taxon>Viruses</taxon>
        <taxon>Varidnaviria</taxon>
        <taxon>Bamfordvirae</taxon>
        <taxon>Nucleocytoviricota</taxon>
        <taxon>Megaviricetes</taxon>
        <taxon>Imitervirales</taxon>
        <taxon>Mimiviridae</taxon>
        <taxon>environmental samples</taxon>
    </lineage>
</organism>
<name>A0A5J6VIZ1_9VIRU</name>
<sequence>MQPSFNRKSLLALHHYAFLKSIQFNPHRLKKERLSRRVGSPHRLKKERLSRRVGSLHRYKERLSRRADIVCLTLSENPFSPPPLHPHASNDIQYRRSRLVIRPS</sequence>